<dbReference type="Proteomes" id="UP000249016">
    <property type="component" value="Unassembled WGS sequence"/>
</dbReference>
<protein>
    <submittedName>
        <fullName evidence="2">Putative toxin-antitoxin system toxin component, PIN family</fullName>
    </submittedName>
</protein>
<evidence type="ECO:0000313" key="3">
    <source>
        <dbReference type="Proteomes" id="UP000249016"/>
    </source>
</evidence>
<reference evidence="2 3" key="1">
    <citation type="submission" date="2018-06" db="EMBL/GenBank/DDBJ databases">
        <title>Spirosoma sp. HMF3257 Genome sequencing and assembly.</title>
        <authorList>
            <person name="Kang H."/>
            <person name="Cha I."/>
            <person name="Kim H."/>
            <person name="Kang J."/>
            <person name="Joh K."/>
        </authorList>
    </citation>
    <scope>NUCLEOTIDE SEQUENCE [LARGE SCALE GENOMIC DNA]</scope>
    <source>
        <strain evidence="2 3">HMF3257</strain>
    </source>
</reference>
<dbReference type="InterPro" id="IPR029060">
    <property type="entry name" value="PIN-like_dom_sf"/>
</dbReference>
<dbReference type="PANTHER" id="PTHR34610">
    <property type="entry name" value="SSL7007 PROTEIN"/>
    <property type="match status" value="1"/>
</dbReference>
<name>A0A327NQT8_9BACT</name>
<accession>A0A327NQT8</accession>
<comment type="caution">
    <text evidence="2">The sequence shown here is derived from an EMBL/GenBank/DDBJ whole genome shotgun (WGS) entry which is preliminary data.</text>
</comment>
<keyword evidence="3" id="KW-1185">Reference proteome</keyword>
<gene>
    <name evidence="2" type="ORF">HMF3257_32890</name>
</gene>
<dbReference type="SUPFAM" id="SSF88723">
    <property type="entry name" value="PIN domain-like"/>
    <property type="match status" value="1"/>
</dbReference>
<dbReference type="InterPro" id="IPR002850">
    <property type="entry name" value="PIN_toxin-like"/>
</dbReference>
<evidence type="ECO:0000313" key="2">
    <source>
        <dbReference type="EMBL" id="RAI77740.1"/>
    </source>
</evidence>
<dbReference type="Pfam" id="PF13470">
    <property type="entry name" value="PIN_3"/>
    <property type="match status" value="1"/>
</dbReference>
<sequence>MIRVVIDTNCLRASIPPQSPFYDLYRYFEAGLFTWYVSTEILLEYEEILGLTYSEHTAHLVLHILAIAPNTVFAEPAFRWELIPNDPDDNKFAGLAISVNADYLVTNDADFAIFKEIDFPALPIIGLEDFLKVLRASDKDEGM</sequence>
<feature type="domain" description="PIN" evidence="1">
    <location>
        <begin position="3"/>
        <end position="109"/>
    </location>
</feature>
<dbReference type="OrthoDB" id="9802590at2"/>
<dbReference type="EMBL" id="QLII01000001">
    <property type="protein sequence ID" value="RAI77740.1"/>
    <property type="molecule type" value="Genomic_DNA"/>
</dbReference>
<evidence type="ECO:0000259" key="1">
    <source>
        <dbReference type="Pfam" id="PF13470"/>
    </source>
</evidence>
<dbReference type="AlphaFoldDB" id="A0A327NQT8"/>
<dbReference type="NCBIfam" id="TIGR00305">
    <property type="entry name" value="putative toxin-antitoxin system toxin component, PIN family"/>
    <property type="match status" value="1"/>
</dbReference>
<dbReference type="PANTHER" id="PTHR34610:SF3">
    <property type="entry name" value="SSL7007 PROTEIN"/>
    <property type="match status" value="1"/>
</dbReference>
<organism evidence="2 3">
    <name type="scientific">Spirosoma telluris</name>
    <dbReference type="NCBI Taxonomy" id="2183553"/>
    <lineage>
        <taxon>Bacteria</taxon>
        <taxon>Pseudomonadati</taxon>
        <taxon>Bacteroidota</taxon>
        <taxon>Cytophagia</taxon>
        <taxon>Cytophagales</taxon>
        <taxon>Cytophagaceae</taxon>
        <taxon>Spirosoma</taxon>
    </lineage>
</organism>
<proteinExistence type="predicted"/>
<dbReference type="InterPro" id="IPR002716">
    <property type="entry name" value="PIN_dom"/>
</dbReference>
<dbReference type="RefSeq" id="WP_111348691.1">
    <property type="nucleotide sequence ID" value="NZ_QLII01000001.1"/>
</dbReference>